<evidence type="ECO:0000313" key="9">
    <source>
        <dbReference type="Proteomes" id="UP001341840"/>
    </source>
</evidence>
<evidence type="ECO:0000313" key="8">
    <source>
        <dbReference type="EMBL" id="MED6203580.1"/>
    </source>
</evidence>
<reference evidence="8 9" key="1">
    <citation type="journal article" date="2023" name="Plants (Basel)">
        <title>Bridging the Gap: Combining Genomics and Transcriptomics Approaches to Understand Stylosanthes scabra, an Orphan Legume from the Brazilian Caatinga.</title>
        <authorList>
            <person name="Ferreira-Neto J.R.C."/>
            <person name="da Silva M.D."/>
            <person name="Binneck E."/>
            <person name="de Melo N.F."/>
            <person name="da Silva R.H."/>
            <person name="de Melo A.L.T.M."/>
            <person name="Pandolfi V."/>
            <person name="Bustamante F.O."/>
            <person name="Brasileiro-Vidal A.C."/>
            <person name="Benko-Iseppon A.M."/>
        </authorList>
    </citation>
    <scope>NUCLEOTIDE SEQUENCE [LARGE SCALE GENOMIC DNA]</scope>
    <source>
        <tissue evidence="8">Leaves</tissue>
    </source>
</reference>
<evidence type="ECO:0000256" key="2">
    <source>
        <dbReference type="ARBA" id="ARBA00022723"/>
    </source>
</evidence>
<keyword evidence="9" id="KW-1185">Reference proteome</keyword>
<dbReference type="PROSITE" id="PS50846">
    <property type="entry name" value="HMA_2"/>
    <property type="match status" value="1"/>
</dbReference>
<dbReference type="InterPro" id="IPR006121">
    <property type="entry name" value="HMA_dom"/>
</dbReference>
<name>A0ABU6Y1F0_9FABA</name>
<proteinExistence type="inferred from homology"/>
<feature type="domain" description="HMA" evidence="7">
    <location>
        <begin position="1"/>
        <end position="65"/>
    </location>
</feature>
<dbReference type="InterPro" id="IPR051863">
    <property type="entry name" value="HIPP"/>
</dbReference>
<protein>
    <recommendedName>
        <fullName evidence="7">HMA domain-containing protein</fullName>
    </recommendedName>
</protein>
<feature type="compositionally biased region" description="Basic and acidic residues" evidence="6">
    <location>
        <begin position="68"/>
        <end position="92"/>
    </location>
</feature>
<keyword evidence="2" id="KW-0479">Metal-binding</keyword>
<dbReference type="Gene3D" id="3.30.70.100">
    <property type="match status" value="1"/>
</dbReference>
<dbReference type="PANTHER" id="PTHR45811:SF49">
    <property type="entry name" value="OS04G0667600 PROTEIN"/>
    <property type="match status" value="1"/>
</dbReference>
<feature type="region of interest" description="Disordered" evidence="6">
    <location>
        <begin position="61"/>
        <end position="94"/>
    </location>
</feature>
<evidence type="ECO:0000256" key="6">
    <source>
        <dbReference type="SAM" id="MobiDB-lite"/>
    </source>
</evidence>
<dbReference type="PANTHER" id="PTHR45811">
    <property type="entry name" value="COPPER TRANSPORT PROTEIN FAMILY-RELATED"/>
    <property type="match status" value="1"/>
</dbReference>
<comment type="similarity">
    <text evidence="5">Belongs to the HIPP family.</text>
</comment>
<evidence type="ECO:0000256" key="3">
    <source>
        <dbReference type="ARBA" id="ARBA00023288"/>
    </source>
</evidence>
<keyword evidence="4" id="KW-0636">Prenylation</keyword>
<dbReference type="EMBL" id="JASCZI010241657">
    <property type="protein sequence ID" value="MED6203580.1"/>
    <property type="molecule type" value="Genomic_DNA"/>
</dbReference>
<evidence type="ECO:0000256" key="5">
    <source>
        <dbReference type="ARBA" id="ARBA00024045"/>
    </source>
</evidence>
<keyword evidence="1" id="KW-0488">Methylation</keyword>
<evidence type="ECO:0000256" key="4">
    <source>
        <dbReference type="ARBA" id="ARBA00023289"/>
    </source>
</evidence>
<gene>
    <name evidence="8" type="ORF">PIB30_000663</name>
</gene>
<dbReference type="Proteomes" id="UP001341840">
    <property type="component" value="Unassembled WGS sequence"/>
</dbReference>
<keyword evidence="3" id="KW-0449">Lipoprotein</keyword>
<organism evidence="8 9">
    <name type="scientific">Stylosanthes scabra</name>
    <dbReference type="NCBI Taxonomy" id="79078"/>
    <lineage>
        <taxon>Eukaryota</taxon>
        <taxon>Viridiplantae</taxon>
        <taxon>Streptophyta</taxon>
        <taxon>Embryophyta</taxon>
        <taxon>Tracheophyta</taxon>
        <taxon>Spermatophyta</taxon>
        <taxon>Magnoliopsida</taxon>
        <taxon>eudicotyledons</taxon>
        <taxon>Gunneridae</taxon>
        <taxon>Pentapetalae</taxon>
        <taxon>rosids</taxon>
        <taxon>fabids</taxon>
        <taxon>Fabales</taxon>
        <taxon>Fabaceae</taxon>
        <taxon>Papilionoideae</taxon>
        <taxon>50 kb inversion clade</taxon>
        <taxon>dalbergioids sensu lato</taxon>
        <taxon>Dalbergieae</taxon>
        <taxon>Pterocarpus clade</taxon>
        <taxon>Stylosanthes</taxon>
    </lineage>
</organism>
<evidence type="ECO:0000256" key="1">
    <source>
        <dbReference type="ARBA" id="ARBA00022481"/>
    </source>
</evidence>
<comment type="caution">
    <text evidence="8">The sequence shown here is derived from an EMBL/GenBank/DDBJ whole genome shotgun (WGS) entry which is preliminary data.</text>
</comment>
<dbReference type="Pfam" id="PF00403">
    <property type="entry name" value="HMA"/>
    <property type="match status" value="1"/>
</dbReference>
<evidence type="ECO:0000259" key="7">
    <source>
        <dbReference type="PROSITE" id="PS50846"/>
    </source>
</evidence>
<accession>A0ABU6Y1F0</accession>
<sequence>MILNVNLHDEKAKQKAMKMVSSITGIESIAMEKKEKKMTVVGDFDAVEVVSKLRKAWHTDIVSLGPTTDKKDEGSKKNEKEKKAGGGDKNNNDDPIAELVKLYKSYNPQMTIVWDMGRSIMEVEPSVEKQALARVGRS</sequence>